<reference evidence="1" key="4">
    <citation type="submission" date="2019-03" db="UniProtKB">
        <authorList>
            <consortium name="EnsemblPlants"/>
        </authorList>
    </citation>
    <scope>IDENTIFICATION</scope>
</reference>
<proteinExistence type="predicted"/>
<organism evidence="1 2">
    <name type="scientific">Aegilops tauschii subsp. strangulata</name>
    <name type="common">Goatgrass</name>
    <dbReference type="NCBI Taxonomy" id="200361"/>
    <lineage>
        <taxon>Eukaryota</taxon>
        <taxon>Viridiplantae</taxon>
        <taxon>Streptophyta</taxon>
        <taxon>Embryophyta</taxon>
        <taxon>Tracheophyta</taxon>
        <taxon>Spermatophyta</taxon>
        <taxon>Magnoliopsida</taxon>
        <taxon>Liliopsida</taxon>
        <taxon>Poales</taxon>
        <taxon>Poaceae</taxon>
        <taxon>BOP clade</taxon>
        <taxon>Pooideae</taxon>
        <taxon>Triticodae</taxon>
        <taxon>Triticeae</taxon>
        <taxon>Triticinae</taxon>
        <taxon>Aegilops</taxon>
    </lineage>
</organism>
<dbReference type="Gene3D" id="3.80.10.10">
    <property type="entry name" value="Ribonuclease Inhibitor"/>
    <property type="match status" value="1"/>
</dbReference>
<keyword evidence="2" id="KW-1185">Reference proteome</keyword>
<dbReference type="EnsemblPlants" id="AET7Gv20076100.3">
    <property type="protein sequence ID" value="AET7Gv20076100.3"/>
    <property type="gene ID" value="AET7Gv20076100"/>
</dbReference>
<reference evidence="2" key="1">
    <citation type="journal article" date="2014" name="Science">
        <title>Ancient hybridizations among the ancestral genomes of bread wheat.</title>
        <authorList>
            <consortium name="International Wheat Genome Sequencing Consortium,"/>
            <person name="Marcussen T."/>
            <person name="Sandve S.R."/>
            <person name="Heier L."/>
            <person name="Spannagl M."/>
            <person name="Pfeifer M."/>
            <person name="Jakobsen K.S."/>
            <person name="Wulff B.B."/>
            <person name="Steuernagel B."/>
            <person name="Mayer K.F."/>
            <person name="Olsen O.A."/>
        </authorList>
    </citation>
    <scope>NUCLEOTIDE SEQUENCE [LARGE SCALE GENOMIC DNA]</scope>
    <source>
        <strain evidence="2">cv. AL8/78</strain>
    </source>
</reference>
<dbReference type="Proteomes" id="UP000015105">
    <property type="component" value="Chromosome 7D"/>
</dbReference>
<dbReference type="AlphaFoldDB" id="A0A453QEG1"/>
<name>A0A453QEG1_AEGTS</name>
<dbReference type="InterPro" id="IPR032675">
    <property type="entry name" value="LRR_dom_sf"/>
</dbReference>
<protein>
    <submittedName>
        <fullName evidence="1">Uncharacterized protein</fullName>
    </submittedName>
</protein>
<sequence>MTGLTSLSYMNLSYNTLSGKIPTGNQFQTFDAYLTTLGTLGYVVTP</sequence>
<evidence type="ECO:0000313" key="1">
    <source>
        <dbReference type="EnsemblPlants" id="AET7Gv20076100.3"/>
    </source>
</evidence>
<dbReference type="Gramene" id="AET7Gv20076100.3">
    <property type="protein sequence ID" value="AET7Gv20076100.3"/>
    <property type="gene ID" value="AET7Gv20076100"/>
</dbReference>
<reference evidence="1" key="5">
    <citation type="journal article" date="2021" name="G3 (Bethesda)">
        <title>Aegilops tauschii genome assembly Aet v5.0 features greater sequence contiguity and improved annotation.</title>
        <authorList>
            <person name="Wang L."/>
            <person name="Zhu T."/>
            <person name="Rodriguez J.C."/>
            <person name="Deal K.R."/>
            <person name="Dubcovsky J."/>
            <person name="McGuire P.E."/>
            <person name="Lux T."/>
            <person name="Spannagl M."/>
            <person name="Mayer K.F.X."/>
            <person name="Baldrich P."/>
            <person name="Meyers B.C."/>
            <person name="Huo N."/>
            <person name="Gu Y.Q."/>
            <person name="Zhou H."/>
            <person name="Devos K.M."/>
            <person name="Bennetzen J.L."/>
            <person name="Unver T."/>
            <person name="Budak H."/>
            <person name="Gulick P.J."/>
            <person name="Galiba G."/>
            <person name="Kalapos B."/>
            <person name="Nelson D.R."/>
            <person name="Li P."/>
            <person name="You F.M."/>
            <person name="Luo M.C."/>
            <person name="Dvorak J."/>
        </authorList>
    </citation>
    <scope>NUCLEOTIDE SEQUENCE [LARGE SCALE GENOMIC DNA]</scope>
    <source>
        <strain evidence="1">cv. AL8/78</strain>
    </source>
</reference>
<evidence type="ECO:0000313" key="2">
    <source>
        <dbReference type="Proteomes" id="UP000015105"/>
    </source>
</evidence>
<reference evidence="1" key="3">
    <citation type="journal article" date="2017" name="Nature">
        <title>Genome sequence of the progenitor of the wheat D genome Aegilops tauschii.</title>
        <authorList>
            <person name="Luo M.C."/>
            <person name="Gu Y.Q."/>
            <person name="Puiu D."/>
            <person name="Wang H."/>
            <person name="Twardziok S.O."/>
            <person name="Deal K.R."/>
            <person name="Huo N."/>
            <person name="Zhu T."/>
            <person name="Wang L."/>
            <person name="Wang Y."/>
            <person name="McGuire P.E."/>
            <person name="Liu S."/>
            <person name="Long H."/>
            <person name="Ramasamy R.K."/>
            <person name="Rodriguez J.C."/>
            <person name="Van S.L."/>
            <person name="Yuan L."/>
            <person name="Wang Z."/>
            <person name="Xia Z."/>
            <person name="Xiao L."/>
            <person name="Anderson O.D."/>
            <person name="Ouyang S."/>
            <person name="Liang Y."/>
            <person name="Zimin A.V."/>
            <person name="Pertea G."/>
            <person name="Qi P."/>
            <person name="Bennetzen J.L."/>
            <person name="Dai X."/>
            <person name="Dawson M.W."/>
            <person name="Muller H.G."/>
            <person name="Kugler K."/>
            <person name="Rivarola-Duarte L."/>
            <person name="Spannagl M."/>
            <person name="Mayer K.F.X."/>
            <person name="Lu F.H."/>
            <person name="Bevan M.W."/>
            <person name="Leroy P."/>
            <person name="Li P."/>
            <person name="You F.M."/>
            <person name="Sun Q."/>
            <person name="Liu Z."/>
            <person name="Lyons E."/>
            <person name="Wicker T."/>
            <person name="Salzberg S.L."/>
            <person name="Devos K.M."/>
            <person name="Dvorak J."/>
        </authorList>
    </citation>
    <scope>NUCLEOTIDE SEQUENCE [LARGE SCALE GENOMIC DNA]</scope>
    <source>
        <strain evidence="1">cv. AL8/78</strain>
    </source>
</reference>
<reference evidence="2" key="2">
    <citation type="journal article" date="2017" name="Nat. Plants">
        <title>The Aegilops tauschii genome reveals multiple impacts of transposons.</title>
        <authorList>
            <person name="Zhao G."/>
            <person name="Zou C."/>
            <person name="Li K."/>
            <person name="Wang K."/>
            <person name="Li T."/>
            <person name="Gao L."/>
            <person name="Zhang X."/>
            <person name="Wang H."/>
            <person name="Yang Z."/>
            <person name="Liu X."/>
            <person name="Jiang W."/>
            <person name="Mao L."/>
            <person name="Kong X."/>
            <person name="Jiao Y."/>
            <person name="Jia J."/>
        </authorList>
    </citation>
    <scope>NUCLEOTIDE SEQUENCE [LARGE SCALE GENOMIC DNA]</scope>
    <source>
        <strain evidence="2">cv. AL8/78</strain>
    </source>
</reference>
<accession>A0A453QEG1</accession>